<keyword evidence="2" id="KW-1185">Reference proteome</keyword>
<comment type="caution">
    <text evidence="1">The sequence shown here is derived from an EMBL/GenBank/DDBJ whole genome shotgun (WGS) entry which is preliminary data.</text>
</comment>
<organism evidence="1 2">
    <name type="scientific">Pangasianodon gigas</name>
    <name type="common">Mekong giant catfish</name>
    <name type="synonym">Pangasius gigas</name>
    <dbReference type="NCBI Taxonomy" id="30993"/>
    <lineage>
        <taxon>Eukaryota</taxon>
        <taxon>Metazoa</taxon>
        <taxon>Chordata</taxon>
        <taxon>Craniata</taxon>
        <taxon>Vertebrata</taxon>
        <taxon>Euteleostomi</taxon>
        <taxon>Actinopterygii</taxon>
        <taxon>Neopterygii</taxon>
        <taxon>Teleostei</taxon>
        <taxon>Ostariophysi</taxon>
        <taxon>Siluriformes</taxon>
        <taxon>Pangasiidae</taxon>
        <taxon>Pangasianodon</taxon>
    </lineage>
</organism>
<gene>
    <name evidence="1" type="ORF">PGIGA_G00158050</name>
</gene>
<name>A0ACC5XQV6_PANGG</name>
<evidence type="ECO:0000313" key="2">
    <source>
        <dbReference type="Proteomes" id="UP000829447"/>
    </source>
</evidence>
<reference evidence="1 2" key="1">
    <citation type="journal article" date="2022" name="bioRxiv">
        <title>An ancient truncated duplication of the anti-Mullerian hormone receptor type 2 gene is a potential conserved master sex determinant in the Pangasiidae catfish family.</title>
        <authorList>
            <person name="Wen M."/>
            <person name="Pan Q."/>
            <person name="Jouanno E."/>
            <person name="Montfort J."/>
            <person name="Zahm M."/>
            <person name="Cabau C."/>
            <person name="Klopp C."/>
            <person name="Iampietro C."/>
            <person name="Roques C."/>
            <person name="Bouchez O."/>
            <person name="Castinel A."/>
            <person name="Donnadieu C."/>
            <person name="Parrinello H."/>
            <person name="Poncet C."/>
            <person name="Belmonte E."/>
            <person name="Gautier V."/>
            <person name="Avarre J.-C."/>
            <person name="Dugue R."/>
            <person name="Gustiano R."/>
            <person name="Ha T.T.T."/>
            <person name="Campet M."/>
            <person name="Sriphairoj K."/>
            <person name="Ribolli J."/>
            <person name="de Almeida F.L."/>
            <person name="Desvignes T."/>
            <person name="Postlethwait J.H."/>
            <person name="Bucao C.F."/>
            <person name="Robinson-Rechavi M."/>
            <person name="Bobe J."/>
            <person name="Herpin A."/>
            <person name="Guiguen Y."/>
        </authorList>
    </citation>
    <scope>NUCLEOTIDE SEQUENCE [LARGE SCALE GENOMIC DNA]</scope>
    <source>
        <strain evidence="1">YG-Dec2019</strain>
    </source>
</reference>
<sequence length="657" mass="73207">MLRCVLNILRAGSVAHVRNSPTCLCQMAARKFANVPNTTREEEKEADEARFGDCSRTFSSRMTYRKSSAEQQDAKHTDAEVEHDEPDNFRSRTKHRKSNTPYWYLLQCKKLLKKDKLAEALTLFEVEMLKGERLQPEEYNYTVLIGGCGRAGYVKKAFKLYNDMKKRGLEPSAAAYTALFNACAESPWKQSGLEQALKLRQELRRKNVPLNAITHHALLKTVARAGDLKACFQVLREMLQSGQAVTQETFQYLLMCCVEDKEQGFRLALQVWHQMLSAGIKPDVQNYNILLRAARDCGIGDPAMASALLLRGREESAPELAAQRRGQRSRLREGACPPEPLDVDAFERRVLTDTASALTQPTLDSDSTRTQLIPASPSSCLSASLTSASTPPSVPNLLDPSTCHSDVVALATASTASNRLALIGNLDGFLNKMSSDGLKPTIKTLTLLADVTEPSSQSARSLIDVANQGGVKLDVGFFNTLIRRAAKAGDVEGAKAAKALMLERKLRVNAQTFCSMALACRTQEDGLQLLSDMETCGVAANAHVFSALIGQATRRLDYAWLQELLHQMHRLQVSPNDVIIKQLEFAAQYPSNYDQYKSKNTYLEKINGFRGFYKQWLEFMPAQETPHPWEKYRQPETENEQDGVESACRSDKPSQSH</sequence>
<evidence type="ECO:0000313" key="1">
    <source>
        <dbReference type="EMBL" id="MCI4393496.1"/>
    </source>
</evidence>
<accession>A0ACC5XQV6</accession>
<proteinExistence type="predicted"/>
<protein>
    <submittedName>
        <fullName evidence="1">Uncharacterized protein</fullName>
    </submittedName>
</protein>
<dbReference type="Proteomes" id="UP000829447">
    <property type="component" value="Linkage Group LG26"/>
</dbReference>
<dbReference type="EMBL" id="CM040479">
    <property type="protein sequence ID" value="MCI4393496.1"/>
    <property type="molecule type" value="Genomic_DNA"/>
</dbReference>